<comment type="caution">
    <text evidence="2">The sequence shown here is derived from an EMBL/GenBank/DDBJ whole genome shotgun (WGS) entry which is preliminary data.</text>
</comment>
<keyword evidence="3" id="KW-1185">Reference proteome</keyword>
<evidence type="ECO:0000313" key="2">
    <source>
        <dbReference type="EMBL" id="GIY76414.1"/>
    </source>
</evidence>
<dbReference type="EMBL" id="BPLR01015483">
    <property type="protein sequence ID" value="GIY76414.1"/>
    <property type="molecule type" value="Genomic_DNA"/>
</dbReference>
<name>A0AAV4W3F7_CAEEX</name>
<feature type="compositionally biased region" description="Basic and acidic residues" evidence="1">
    <location>
        <begin position="7"/>
        <end position="27"/>
    </location>
</feature>
<evidence type="ECO:0000313" key="3">
    <source>
        <dbReference type="Proteomes" id="UP001054945"/>
    </source>
</evidence>
<organism evidence="2 3">
    <name type="scientific">Caerostris extrusa</name>
    <name type="common">Bark spider</name>
    <name type="synonym">Caerostris bankana</name>
    <dbReference type="NCBI Taxonomy" id="172846"/>
    <lineage>
        <taxon>Eukaryota</taxon>
        <taxon>Metazoa</taxon>
        <taxon>Ecdysozoa</taxon>
        <taxon>Arthropoda</taxon>
        <taxon>Chelicerata</taxon>
        <taxon>Arachnida</taxon>
        <taxon>Araneae</taxon>
        <taxon>Araneomorphae</taxon>
        <taxon>Entelegynae</taxon>
        <taxon>Araneoidea</taxon>
        <taxon>Araneidae</taxon>
        <taxon>Caerostris</taxon>
    </lineage>
</organism>
<dbReference type="AlphaFoldDB" id="A0AAV4W3F7"/>
<feature type="non-terminal residue" evidence="2">
    <location>
        <position position="1"/>
    </location>
</feature>
<evidence type="ECO:0000256" key="1">
    <source>
        <dbReference type="SAM" id="MobiDB-lite"/>
    </source>
</evidence>
<dbReference type="Proteomes" id="UP001054945">
    <property type="component" value="Unassembled WGS sequence"/>
</dbReference>
<accession>A0AAV4W3F7</accession>
<reference evidence="2 3" key="1">
    <citation type="submission" date="2021-06" db="EMBL/GenBank/DDBJ databases">
        <title>Caerostris extrusa draft genome.</title>
        <authorList>
            <person name="Kono N."/>
            <person name="Arakawa K."/>
        </authorList>
    </citation>
    <scope>NUCLEOTIDE SEQUENCE [LARGE SCALE GENOMIC DNA]</scope>
</reference>
<sequence length="27" mass="3366">FPRLRGRQCDEKKQRKIYKDGNDEKEK</sequence>
<proteinExistence type="predicted"/>
<feature type="region of interest" description="Disordered" evidence="1">
    <location>
        <begin position="1"/>
        <end position="27"/>
    </location>
</feature>
<protein>
    <submittedName>
        <fullName evidence="2">Uncharacterized protein</fullName>
    </submittedName>
</protein>
<gene>
    <name evidence="2" type="ORF">CEXT_326701</name>
</gene>